<reference evidence="1" key="1">
    <citation type="submission" date="2021-06" db="EMBL/GenBank/DDBJ databases">
        <authorList>
            <person name="Kallberg Y."/>
            <person name="Tangrot J."/>
            <person name="Rosling A."/>
        </authorList>
    </citation>
    <scope>NUCLEOTIDE SEQUENCE</scope>
    <source>
        <strain evidence="1">AU212A</strain>
    </source>
</reference>
<proteinExistence type="predicted"/>
<sequence length="70" mass="8297">MLNINELDEYNKEYNQTSIQFSDNFDSIFKDSCEIKLNDDKMSSTEEFIHNMGIKSEFVAFFDDIEEPEI</sequence>
<accession>A0ACA9L0R2</accession>
<dbReference type="EMBL" id="CAJVPM010003322">
    <property type="protein sequence ID" value="CAG8499705.1"/>
    <property type="molecule type" value="Genomic_DNA"/>
</dbReference>
<evidence type="ECO:0000313" key="2">
    <source>
        <dbReference type="Proteomes" id="UP000789860"/>
    </source>
</evidence>
<dbReference type="Proteomes" id="UP000789860">
    <property type="component" value="Unassembled WGS sequence"/>
</dbReference>
<evidence type="ECO:0000313" key="1">
    <source>
        <dbReference type="EMBL" id="CAG8499705.1"/>
    </source>
</evidence>
<protein>
    <submittedName>
        <fullName evidence="1">8234_t:CDS:1</fullName>
    </submittedName>
</protein>
<comment type="caution">
    <text evidence="1">The sequence shown here is derived from an EMBL/GenBank/DDBJ whole genome shotgun (WGS) entry which is preliminary data.</text>
</comment>
<keyword evidence="2" id="KW-1185">Reference proteome</keyword>
<feature type="non-terminal residue" evidence="1">
    <location>
        <position position="70"/>
    </location>
</feature>
<organism evidence="1 2">
    <name type="scientific">Scutellospora calospora</name>
    <dbReference type="NCBI Taxonomy" id="85575"/>
    <lineage>
        <taxon>Eukaryota</taxon>
        <taxon>Fungi</taxon>
        <taxon>Fungi incertae sedis</taxon>
        <taxon>Mucoromycota</taxon>
        <taxon>Glomeromycotina</taxon>
        <taxon>Glomeromycetes</taxon>
        <taxon>Diversisporales</taxon>
        <taxon>Gigasporaceae</taxon>
        <taxon>Scutellospora</taxon>
    </lineage>
</organism>
<gene>
    <name evidence="1" type="ORF">SCALOS_LOCUS3186</name>
</gene>
<name>A0ACA9L0R2_9GLOM</name>